<evidence type="ECO:0000256" key="5">
    <source>
        <dbReference type="ARBA" id="ARBA00023054"/>
    </source>
</evidence>
<dbReference type="SUPFAM" id="SSF75553">
    <property type="entry name" value="Smc hinge domain"/>
    <property type="match status" value="1"/>
</dbReference>
<accession>C0GHL3</accession>
<feature type="coiled-coil region" evidence="7">
    <location>
        <begin position="339"/>
        <end position="497"/>
    </location>
</feature>
<evidence type="ECO:0000259" key="8">
    <source>
        <dbReference type="SMART" id="SM00968"/>
    </source>
</evidence>
<comment type="caution">
    <text evidence="9">The sequence shown here is derived from an EMBL/GenBank/DDBJ whole genome shotgun (WGS) entry which is preliminary data.</text>
</comment>
<evidence type="ECO:0000256" key="7">
    <source>
        <dbReference type="HAMAP-Rule" id="MF_01894"/>
    </source>
</evidence>
<keyword evidence="10" id="KW-1185">Reference proteome</keyword>
<comment type="similarity">
    <text evidence="7">Belongs to the SMC family.</text>
</comment>
<feature type="coiled-coil region" evidence="7">
    <location>
        <begin position="906"/>
        <end position="940"/>
    </location>
</feature>
<dbReference type="eggNOG" id="COG1196">
    <property type="taxonomic scope" value="Bacteria"/>
</dbReference>
<keyword evidence="3 7" id="KW-0547">Nucleotide-binding</keyword>
<dbReference type="InterPro" id="IPR010935">
    <property type="entry name" value="SMC_hinge"/>
</dbReference>
<dbReference type="GO" id="GO:0005524">
    <property type="term" value="F:ATP binding"/>
    <property type="evidence" value="ECO:0007669"/>
    <property type="project" value="UniProtKB-UniRule"/>
</dbReference>
<dbReference type="NCBIfam" id="TIGR02168">
    <property type="entry name" value="SMC_prok_B"/>
    <property type="match status" value="1"/>
</dbReference>
<keyword evidence="5 7" id="KW-0175">Coiled coil</keyword>
<feature type="domain" description="SMC hinge" evidence="8">
    <location>
        <begin position="522"/>
        <end position="640"/>
    </location>
</feature>
<keyword evidence="4 7" id="KW-0067">ATP-binding</keyword>
<dbReference type="HAMAP" id="MF_01894">
    <property type="entry name" value="Smc_prok"/>
    <property type="match status" value="1"/>
</dbReference>
<keyword evidence="6 7" id="KW-0238">DNA-binding</keyword>
<dbReference type="SMART" id="SM00968">
    <property type="entry name" value="SMC_hinge"/>
    <property type="match status" value="1"/>
</dbReference>
<dbReference type="InterPro" id="IPR011890">
    <property type="entry name" value="SMC_prok"/>
</dbReference>
<dbReference type="RefSeq" id="WP_008517020.1">
    <property type="nucleotide sequence ID" value="NZ_ACJM01000009.1"/>
</dbReference>
<dbReference type="GO" id="GO:0005737">
    <property type="term" value="C:cytoplasm"/>
    <property type="evidence" value="ECO:0007669"/>
    <property type="project" value="UniProtKB-SubCell"/>
</dbReference>
<feature type="binding site" evidence="7">
    <location>
        <begin position="32"/>
        <end position="39"/>
    </location>
    <ligand>
        <name>ATP</name>
        <dbReference type="ChEBI" id="CHEBI:30616"/>
    </ligand>
</feature>
<dbReference type="SUPFAM" id="SSF52540">
    <property type="entry name" value="P-loop containing nucleoside triphosphate hydrolases"/>
    <property type="match status" value="1"/>
</dbReference>
<dbReference type="Gene3D" id="3.40.50.300">
    <property type="entry name" value="P-loop containing nucleotide triphosphate hydrolases"/>
    <property type="match status" value="2"/>
</dbReference>
<dbReference type="InterPro" id="IPR027417">
    <property type="entry name" value="P-loop_NTPase"/>
</dbReference>
<dbReference type="STRING" id="555088.DealDRAFT_1972"/>
<dbReference type="Gene3D" id="1.20.1060.20">
    <property type="match status" value="1"/>
</dbReference>
<feature type="coiled-coil region" evidence="7">
    <location>
        <begin position="794"/>
        <end position="863"/>
    </location>
</feature>
<dbReference type="PIRSF" id="PIRSF005719">
    <property type="entry name" value="SMC"/>
    <property type="match status" value="1"/>
</dbReference>
<evidence type="ECO:0000256" key="4">
    <source>
        <dbReference type="ARBA" id="ARBA00022840"/>
    </source>
</evidence>
<dbReference type="EMBL" id="ACJM01000009">
    <property type="protein sequence ID" value="EEG77219.1"/>
    <property type="molecule type" value="Genomic_DNA"/>
</dbReference>
<dbReference type="Pfam" id="PF06470">
    <property type="entry name" value="SMC_hinge"/>
    <property type="match status" value="1"/>
</dbReference>
<sequence length="1193" mass="134497">MFVKRLEMHGFKSFGDKTIFDLTPGITVVVGPNGCGKSNITDAVRWVLGEQSARHLRGTRMDDIIFGGTANRKPLSFAEVSITLDHSDGALGLDYQEVTVTRRLYRTGESEYLLNKRPCRLKDILELFMDTGIGKEAYSFIGQGRVDEILNARPEERRQIFEEAAGILKYKTRKREAQRRLAETAENLLRVGDIIHELSGQLEPLSEQADTAQKYLQLRDKLKNREIDVLVHDAEQLRTRWYEVDEKARAAADELLEKQTATGRGENELATKQLALDEEQAAVSAMQKEAQRLGSELEKIQGKSAVTQEKIHGVERQLADGAAYLNDLDDQKEILAQHGVRIEKEMAAVNETLKQAKEELINAQKALTDMETSPEAVRSHAGQQELEKLLPMVRQLQTEHDRLELELEQLQETRQNLYVQQEEKASQTAALNHQGQALLAQKDELLAQKEQLQKQGEALQKQREELTHRSMELSNRQKEQEKELADKKHRLRLLTELEEAMAGFHQGVKSVLAAQKKQRAFPGIQGTVADILQVPPTYVAAVEAALGTALQNLVAENDGVAKEAIAFLKKTKGGRATFLPLNTLSVQPRRNPPVGLADQPGYIGVAADLVQTEERFTDVAESLLARVHVVENLEAAVPVARMLRFRERVVTVEGDVILPGGAMSGGFDKKQQSGVLTRRKQTAALKTEIAAINKGLQQTESQQAEVENSLQACANDILAHEEKLKNLDLSLGLKENEIALLAQQTDAVLQAEKGLSDELDALEQKRRERSAALTAALEKLGECQEQERALRVELAQLSGLLSAREEEKRSLREQYTECRVRVASLQKQYEHFQQELERLAGEQEQLEKRRRQKEAEIRAQKTLRLEMDSTIEASKEETTALEKERSDLLKVLVNREEDLKAKTTAFREETEQLRQMEKSLTSLERKQARLEVEKGRVEVEMQSALDRLRESWELEFDQAQKLANPLDDKKAAQAEIRHLKEQITELGNVNLGAIDEHNRVAERVEFLTAQQEDLREGEKDLLRIIKEIDSRMGEKFAHSFAIINEQFSVVFKELFGGGRAHLRLTDPDHPLEAGVEIVAQPPGKKLQHMSLLSGGEKTLTAIALLFAFLKFRPTPFCILDEIEAALDEANLNRFTDFLRTYSEQTQFILISHRKRTMEQADILYGVTMEESGVSKLISVRLRDADKQVSDASA</sequence>
<dbReference type="Pfam" id="PF02463">
    <property type="entry name" value="SMC_N"/>
    <property type="match status" value="1"/>
</dbReference>
<comment type="subunit">
    <text evidence="7">Homodimer.</text>
</comment>
<feature type="coiled-coil region" evidence="7">
    <location>
        <begin position="276"/>
        <end position="303"/>
    </location>
</feature>
<dbReference type="InterPro" id="IPR024704">
    <property type="entry name" value="SMC"/>
</dbReference>
<evidence type="ECO:0000256" key="1">
    <source>
        <dbReference type="ARBA" id="ARBA00004496"/>
    </source>
</evidence>
<evidence type="ECO:0000313" key="10">
    <source>
        <dbReference type="Proteomes" id="UP000006443"/>
    </source>
</evidence>
<dbReference type="Proteomes" id="UP000006443">
    <property type="component" value="Unassembled WGS sequence"/>
</dbReference>
<dbReference type="AlphaFoldDB" id="C0GHL3"/>
<dbReference type="GO" id="GO:0007059">
    <property type="term" value="P:chromosome segregation"/>
    <property type="evidence" value="ECO:0007669"/>
    <property type="project" value="UniProtKB-UniRule"/>
</dbReference>
<dbReference type="FunFam" id="3.40.50.300:FF:000901">
    <property type="entry name" value="Chromosome partition protein Smc"/>
    <property type="match status" value="1"/>
</dbReference>
<organism evidence="9 10">
    <name type="scientific">Dethiobacter alkaliphilus AHT 1</name>
    <dbReference type="NCBI Taxonomy" id="555088"/>
    <lineage>
        <taxon>Bacteria</taxon>
        <taxon>Bacillati</taxon>
        <taxon>Bacillota</taxon>
        <taxon>Dethiobacteria</taxon>
        <taxon>Dethiobacterales</taxon>
        <taxon>Dethiobacteraceae</taxon>
        <taxon>Dethiobacter</taxon>
    </lineage>
</organism>
<comment type="domain">
    <text evidence="7">Contains large globular domains required for ATP hydrolysis at each terminus and a third globular domain forming a flexible hinge near the middle of the molecule. These domains are separated by coiled-coil structures.</text>
</comment>
<dbReference type="GO" id="GO:0006260">
    <property type="term" value="P:DNA replication"/>
    <property type="evidence" value="ECO:0007669"/>
    <property type="project" value="UniProtKB-UniRule"/>
</dbReference>
<dbReference type="GO" id="GO:0007062">
    <property type="term" value="P:sister chromatid cohesion"/>
    <property type="evidence" value="ECO:0007669"/>
    <property type="project" value="InterPro"/>
</dbReference>
<evidence type="ECO:0000256" key="6">
    <source>
        <dbReference type="ARBA" id="ARBA00023125"/>
    </source>
</evidence>
<dbReference type="InterPro" id="IPR036277">
    <property type="entry name" value="SMC_hinge_sf"/>
</dbReference>
<evidence type="ECO:0000256" key="2">
    <source>
        <dbReference type="ARBA" id="ARBA00022490"/>
    </source>
</evidence>
<dbReference type="InterPro" id="IPR003395">
    <property type="entry name" value="RecF/RecN/SMC_N"/>
</dbReference>
<gene>
    <name evidence="7" type="primary">smc</name>
    <name evidence="9" type="ORF">DealDRAFT_1972</name>
</gene>
<dbReference type="OrthoDB" id="9808768at2"/>
<name>C0GHL3_DETAL</name>
<evidence type="ECO:0000313" key="9">
    <source>
        <dbReference type="EMBL" id="EEG77219.1"/>
    </source>
</evidence>
<comment type="function">
    <text evidence="7">Required for chromosome condensation and partitioning.</text>
</comment>
<proteinExistence type="inferred from homology"/>
<evidence type="ECO:0000256" key="3">
    <source>
        <dbReference type="ARBA" id="ARBA00022741"/>
    </source>
</evidence>
<comment type="subcellular location">
    <subcellularLocation>
        <location evidence="1 7">Cytoplasm</location>
    </subcellularLocation>
</comment>
<dbReference type="Gene3D" id="3.30.70.1620">
    <property type="match status" value="1"/>
</dbReference>
<dbReference type="GO" id="GO:0005694">
    <property type="term" value="C:chromosome"/>
    <property type="evidence" value="ECO:0007669"/>
    <property type="project" value="InterPro"/>
</dbReference>
<dbReference type="GO" id="GO:0030261">
    <property type="term" value="P:chromosome condensation"/>
    <property type="evidence" value="ECO:0007669"/>
    <property type="project" value="InterPro"/>
</dbReference>
<dbReference type="FunFam" id="3.40.50.300:FF:000984">
    <property type="entry name" value="Chromosome partition protein Smc"/>
    <property type="match status" value="1"/>
</dbReference>
<keyword evidence="2 7" id="KW-0963">Cytoplasm</keyword>
<dbReference type="PANTHER" id="PTHR43977">
    <property type="entry name" value="STRUCTURAL MAINTENANCE OF CHROMOSOMES PROTEIN 3"/>
    <property type="match status" value="1"/>
</dbReference>
<dbReference type="GO" id="GO:0016887">
    <property type="term" value="F:ATP hydrolysis activity"/>
    <property type="evidence" value="ECO:0007669"/>
    <property type="project" value="InterPro"/>
</dbReference>
<reference evidence="9 10" key="1">
    <citation type="submission" date="2009-02" db="EMBL/GenBank/DDBJ databases">
        <title>Sequencing of the draft genome and assembly of Dethiobacter alkaliphilus AHT 1.</title>
        <authorList>
            <consortium name="US DOE Joint Genome Institute (JGI-PGF)"/>
            <person name="Lucas S."/>
            <person name="Copeland A."/>
            <person name="Lapidus A."/>
            <person name="Glavina del Rio T."/>
            <person name="Dalin E."/>
            <person name="Tice H."/>
            <person name="Bruce D."/>
            <person name="Goodwin L."/>
            <person name="Pitluck S."/>
            <person name="Larimer F."/>
            <person name="Land M.L."/>
            <person name="Hauser L."/>
            <person name="Muyzer G."/>
        </authorList>
    </citation>
    <scope>NUCLEOTIDE SEQUENCE [LARGE SCALE GENOMIC DNA]</scope>
    <source>
        <strain evidence="9 10">AHT 1</strain>
    </source>
</reference>
<dbReference type="CDD" id="cd03278">
    <property type="entry name" value="ABC_SMC_barmotin"/>
    <property type="match status" value="2"/>
</dbReference>
<protein>
    <recommendedName>
        <fullName evidence="7">Chromosome partition protein Smc</fullName>
    </recommendedName>
</protein>
<dbReference type="GO" id="GO:0003677">
    <property type="term" value="F:DNA binding"/>
    <property type="evidence" value="ECO:0007669"/>
    <property type="project" value="UniProtKB-UniRule"/>
</dbReference>